<accession>A0AAV9XUX3</accession>
<keyword evidence="7 13" id="KW-0863">Zinc-finger</keyword>
<dbReference type="Gene3D" id="3.30.40.10">
    <property type="entry name" value="Zinc/RING finger domain, C3HC4 (zinc finger)"/>
    <property type="match status" value="1"/>
</dbReference>
<dbReference type="PROSITE" id="PS50089">
    <property type="entry name" value="ZF_RING_2"/>
    <property type="match status" value="1"/>
</dbReference>
<feature type="coiled-coil region" evidence="15">
    <location>
        <begin position="138"/>
        <end position="172"/>
    </location>
</feature>
<feature type="coiled-coil region" evidence="15">
    <location>
        <begin position="35"/>
        <end position="92"/>
    </location>
</feature>
<dbReference type="InterPro" id="IPR001841">
    <property type="entry name" value="Znf_RING"/>
</dbReference>
<dbReference type="EC" id="2.3.2.27" evidence="14"/>
<evidence type="ECO:0000256" key="14">
    <source>
        <dbReference type="RuleBase" id="RU365038"/>
    </source>
</evidence>
<comment type="caution">
    <text evidence="18">The sequence shown here is derived from an EMBL/GenBank/DDBJ whole genome shotgun (WGS) entry which is preliminary data.</text>
</comment>
<evidence type="ECO:0000256" key="13">
    <source>
        <dbReference type="PROSITE-ProRule" id="PRU00175"/>
    </source>
</evidence>
<evidence type="ECO:0000256" key="15">
    <source>
        <dbReference type="SAM" id="Coils"/>
    </source>
</evidence>
<dbReference type="GO" id="GO:0006325">
    <property type="term" value="P:chromatin organization"/>
    <property type="evidence" value="ECO:0007669"/>
    <property type="project" value="UniProtKB-KW"/>
</dbReference>
<dbReference type="PROSITE" id="PS00518">
    <property type="entry name" value="ZF_RING_1"/>
    <property type="match status" value="1"/>
</dbReference>
<evidence type="ECO:0000256" key="6">
    <source>
        <dbReference type="ARBA" id="ARBA00022723"/>
    </source>
</evidence>
<dbReference type="Pfam" id="PF13923">
    <property type="entry name" value="zf-C3HC4_2"/>
    <property type="match status" value="1"/>
</dbReference>
<evidence type="ECO:0000256" key="1">
    <source>
        <dbReference type="ARBA" id="ARBA00000900"/>
    </source>
</evidence>
<dbReference type="PANTHER" id="PTHR23163:SF0">
    <property type="entry name" value="E3 UBIQUITIN-PROTEIN LIGASE BRE1"/>
    <property type="match status" value="1"/>
</dbReference>
<gene>
    <name evidence="18" type="ORF">RS030_4645</name>
</gene>
<comment type="subcellular location">
    <subcellularLocation>
        <location evidence="2 14">Nucleus</location>
    </subcellularLocation>
</comment>
<evidence type="ECO:0000256" key="5">
    <source>
        <dbReference type="ARBA" id="ARBA00022679"/>
    </source>
</evidence>
<dbReference type="GO" id="GO:0005634">
    <property type="term" value="C:nucleus"/>
    <property type="evidence" value="ECO:0007669"/>
    <property type="project" value="UniProtKB-SubCell"/>
</dbReference>
<dbReference type="GO" id="GO:0008270">
    <property type="term" value="F:zinc ion binding"/>
    <property type="evidence" value="ECO:0007669"/>
    <property type="project" value="UniProtKB-KW"/>
</dbReference>
<keyword evidence="6 14" id="KW-0479">Metal-binding</keyword>
<feature type="coiled-coil region" evidence="15">
    <location>
        <begin position="253"/>
        <end position="280"/>
    </location>
</feature>
<evidence type="ECO:0000256" key="16">
    <source>
        <dbReference type="SAM" id="MobiDB-lite"/>
    </source>
</evidence>
<dbReference type="GO" id="GO:0033503">
    <property type="term" value="C:HULC complex"/>
    <property type="evidence" value="ECO:0007669"/>
    <property type="project" value="TreeGrafter"/>
</dbReference>
<protein>
    <recommendedName>
        <fullName evidence="14">E3 ubiquitin protein ligase</fullName>
        <ecNumber evidence="14">2.3.2.27</ecNumber>
    </recommendedName>
</protein>
<dbReference type="SMART" id="SM00184">
    <property type="entry name" value="RING"/>
    <property type="match status" value="1"/>
</dbReference>
<name>A0AAV9XUX3_9CRYT</name>
<dbReference type="Proteomes" id="UP001311799">
    <property type="component" value="Unassembled WGS sequence"/>
</dbReference>
<comment type="catalytic activity">
    <reaction evidence="1 14">
        <text>S-ubiquitinyl-[E2 ubiquitin-conjugating enzyme]-L-cysteine + [acceptor protein]-L-lysine = [E2 ubiquitin-conjugating enzyme]-L-cysteine + N(6)-ubiquitinyl-[acceptor protein]-L-lysine.</text>
        <dbReference type="EC" id="2.3.2.27"/>
    </reaction>
</comment>
<keyword evidence="10 14" id="KW-0156">Chromatin regulator</keyword>
<keyword evidence="19" id="KW-1185">Reference proteome</keyword>
<dbReference type="GO" id="GO:0061630">
    <property type="term" value="F:ubiquitin protein ligase activity"/>
    <property type="evidence" value="ECO:0007669"/>
    <property type="project" value="UniProtKB-EC"/>
</dbReference>
<evidence type="ECO:0000313" key="19">
    <source>
        <dbReference type="Proteomes" id="UP001311799"/>
    </source>
</evidence>
<feature type="coiled-coil region" evidence="15">
    <location>
        <begin position="199"/>
        <end position="226"/>
    </location>
</feature>
<dbReference type="GO" id="GO:0016567">
    <property type="term" value="P:protein ubiquitination"/>
    <property type="evidence" value="ECO:0007669"/>
    <property type="project" value="UniProtKB-UniRule"/>
</dbReference>
<sequence>MLNKRKRDSENSKKPGTQKDEVLPLASEKLTDYHVNQLQESNRLYKQRIDELETELSEMVRSIGNSGDGGEIAQLKKIITEKDDKILALQNENKRIIIQKIYLGLFENSKTNNKVCEKGGALNNNMQNNEDENIDLNISDLQSKLIFKEKEIEELVKKNKDITSENTCLKKKIEIFSPCKMEEITKNENSLDNYVCKCVELYSKEINRLENELKHEKNKMFDLIDSEIVSSIKEFVENKKKCQEHVQLRMDELSEVKNKYDSLRADFEILEKKCEILETKERDQTKIIKDLEYANNKAELSYKRVTKIIEKISNNADSVKDNQVLNDLMNEYEELSNAFEEKNIECDELRQKIHESEEKYAKCNLGLESIQKTIKELKTVRILYDEKVSLIRKNNQNEIQSRRELDLNADKCNKADNHHDFFEKLSEFFSTKRNDKGNNSSNNSEQAIKYEIIINGLESEINFYKKQIESIQSKLTAAEENEKKNLETIFILKERVRYVINKVNRLTSLKIILNDIEENEHLKVDDSDVEITKLKSENQQMLTLMKCSVCRDKLKDTVINRCGHLFCKECIYNNLSSRNRKCPLCHTTFDKNDIIRVFLE</sequence>
<dbReference type="EMBL" id="JAWDEY010000032">
    <property type="protein sequence ID" value="KAK6588422.1"/>
    <property type="molecule type" value="Genomic_DNA"/>
</dbReference>
<dbReference type="InterPro" id="IPR013956">
    <property type="entry name" value="E3_ubiquit_lig_Bre1"/>
</dbReference>
<evidence type="ECO:0000256" key="11">
    <source>
        <dbReference type="ARBA" id="ARBA00023054"/>
    </source>
</evidence>
<dbReference type="AlphaFoldDB" id="A0AAV9XUX3"/>
<evidence type="ECO:0000313" key="18">
    <source>
        <dbReference type="EMBL" id="KAK6588422.1"/>
    </source>
</evidence>
<evidence type="ECO:0000256" key="7">
    <source>
        <dbReference type="ARBA" id="ARBA00022771"/>
    </source>
</evidence>
<keyword evidence="11 14" id="KW-0175">Coiled coil</keyword>
<organism evidence="18 19">
    <name type="scientific">Cryptosporidium xiaoi</name>
    <dbReference type="NCBI Taxonomy" id="659607"/>
    <lineage>
        <taxon>Eukaryota</taxon>
        <taxon>Sar</taxon>
        <taxon>Alveolata</taxon>
        <taxon>Apicomplexa</taxon>
        <taxon>Conoidasida</taxon>
        <taxon>Coccidia</taxon>
        <taxon>Eucoccidiorida</taxon>
        <taxon>Eimeriorina</taxon>
        <taxon>Cryptosporidiidae</taxon>
        <taxon>Cryptosporidium</taxon>
    </lineage>
</organism>
<evidence type="ECO:0000259" key="17">
    <source>
        <dbReference type="PROSITE" id="PS50089"/>
    </source>
</evidence>
<keyword evidence="5 14" id="KW-0808">Transferase</keyword>
<dbReference type="InterPro" id="IPR013083">
    <property type="entry name" value="Znf_RING/FYVE/PHD"/>
</dbReference>
<keyword evidence="9 14" id="KW-0862">Zinc</keyword>
<evidence type="ECO:0000256" key="12">
    <source>
        <dbReference type="ARBA" id="ARBA00023242"/>
    </source>
</evidence>
<comment type="similarity">
    <text evidence="4 14">Belongs to the BRE1 family.</text>
</comment>
<evidence type="ECO:0000256" key="8">
    <source>
        <dbReference type="ARBA" id="ARBA00022786"/>
    </source>
</evidence>
<dbReference type="InterPro" id="IPR017907">
    <property type="entry name" value="Znf_RING_CS"/>
</dbReference>
<keyword evidence="8 14" id="KW-0833">Ubl conjugation pathway</keyword>
<proteinExistence type="inferred from homology"/>
<dbReference type="SUPFAM" id="SSF57850">
    <property type="entry name" value="RING/U-box"/>
    <property type="match status" value="1"/>
</dbReference>
<dbReference type="CDD" id="cd16499">
    <property type="entry name" value="RING-HC_Bre1-like"/>
    <property type="match status" value="1"/>
</dbReference>
<feature type="coiled-coil region" evidence="15">
    <location>
        <begin position="454"/>
        <end position="481"/>
    </location>
</feature>
<comment type="pathway">
    <text evidence="3 14">Protein modification; protein ubiquitination.</text>
</comment>
<feature type="region of interest" description="Disordered" evidence="16">
    <location>
        <begin position="1"/>
        <end position="24"/>
    </location>
</feature>
<evidence type="ECO:0000256" key="9">
    <source>
        <dbReference type="ARBA" id="ARBA00022833"/>
    </source>
</evidence>
<evidence type="ECO:0000256" key="4">
    <source>
        <dbReference type="ARBA" id="ARBA00005555"/>
    </source>
</evidence>
<evidence type="ECO:0000256" key="2">
    <source>
        <dbReference type="ARBA" id="ARBA00004123"/>
    </source>
</evidence>
<feature type="domain" description="RING-type" evidence="17">
    <location>
        <begin position="547"/>
        <end position="586"/>
    </location>
</feature>
<keyword evidence="12 14" id="KW-0539">Nucleus</keyword>
<reference evidence="18 19" key="1">
    <citation type="submission" date="2023-10" db="EMBL/GenBank/DDBJ databases">
        <title>Comparative genomics analysis reveals potential genetic determinants of host preference in Cryptosporidium xiaoi.</title>
        <authorList>
            <person name="Xiao L."/>
            <person name="Li J."/>
        </authorList>
    </citation>
    <scope>NUCLEOTIDE SEQUENCE [LARGE SCALE GENOMIC DNA]</scope>
    <source>
        <strain evidence="18 19">52996</strain>
    </source>
</reference>
<evidence type="ECO:0000256" key="3">
    <source>
        <dbReference type="ARBA" id="ARBA00004906"/>
    </source>
</evidence>
<feature type="compositionally biased region" description="Basic and acidic residues" evidence="16">
    <location>
        <begin position="7"/>
        <end position="22"/>
    </location>
</feature>
<dbReference type="PANTHER" id="PTHR23163">
    <property type="entry name" value="RING FINGER PROTEIN-RELATED"/>
    <property type="match status" value="1"/>
</dbReference>
<feature type="coiled-coil region" evidence="15">
    <location>
        <begin position="322"/>
        <end position="359"/>
    </location>
</feature>
<evidence type="ECO:0000256" key="10">
    <source>
        <dbReference type="ARBA" id="ARBA00022853"/>
    </source>
</evidence>